<keyword evidence="1" id="KW-0175">Coiled coil</keyword>
<gene>
    <name evidence="4" type="ORF">A3770_13p69720</name>
</gene>
<feature type="region of interest" description="Disordered" evidence="2">
    <location>
        <begin position="147"/>
        <end position="180"/>
    </location>
</feature>
<protein>
    <submittedName>
        <fullName evidence="4">Uncharacterized protein</fullName>
    </submittedName>
</protein>
<feature type="transmembrane region" description="Helical" evidence="3">
    <location>
        <begin position="523"/>
        <end position="544"/>
    </location>
</feature>
<feature type="region of interest" description="Disordered" evidence="2">
    <location>
        <begin position="279"/>
        <end position="303"/>
    </location>
</feature>
<organism evidence="4 5">
    <name type="scientific">Chloropicon primus</name>
    <dbReference type="NCBI Taxonomy" id="1764295"/>
    <lineage>
        <taxon>Eukaryota</taxon>
        <taxon>Viridiplantae</taxon>
        <taxon>Chlorophyta</taxon>
        <taxon>Chloropicophyceae</taxon>
        <taxon>Chloropicales</taxon>
        <taxon>Chloropicaceae</taxon>
        <taxon>Chloropicon</taxon>
    </lineage>
</organism>
<dbReference type="Proteomes" id="UP000316726">
    <property type="component" value="Chromosome 13"/>
</dbReference>
<keyword evidence="3" id="KW-1133">Transmembrane helix</keyword>
<feature type="coiled-coil region" evidence="1">
    <location>
        <begin position="353"/>
        <end position="390"/>
    </location>
</feature>
<evidence type="ECO:0000313" key="5">
    <source>
        <dbReference type="Proteomes" id="UP000316726"/>
    </source>
</evidence>
<name>A0A5B8MYI6_9CHLO</name>
<evidence type="ECO:0000256" key="3">
    <source>
        <dbReference type="SAM" id="Phobius"/>
    </source>
</evidence>
<keyword evidence="3" id="KW-0812">Transmembrane</keyword>
<evidence type="ECO:0000313" key="4">
    <source>
        <dbReference type="EMBL" id="QDZ24454.1"/>
    </source>
</evidence>
<keyword evidence="5" id="KW-1185">Reference proteome</keyword>
<keyword evidence="3" id="KW-0472">Membrane</keyword>
<feature type="compositionally biased region" description="Acidic residues" evidence="2">
    <location>
        <begin position="161"/>
        <end position="176"/>
    </location>
</feature>
<reference evidence="4 5" key="1">
    <citation type="submission" date="2018-07" db="EMBL/GenBank/DDBJ databases">
        <title>The complete nuclear genome of the prasinophyte Chloropicon primus (CCMP1205).</title>
        <authorList>
            <person name="Pombert J.-F."/>
            <person name="Otis C."/>
            <person name="Turmel M."/>
            <person name="Lemieux C."/>
        </authorList>
    </citation>
    <scope>NUCLEOTIDE SEQUENCE [LARGE SCALE GENOMIC DNA]</scope>
    <source>
        <strain evidence="4 5">CCMP1205</strain>
    </source>
</reference>
<proteinExistence type="predicted"/>
<dbReference type="AlphaFoldDB" id="A0A5B8MYI6"/>
<dbReference type="EMBL" id="CP031046">
    <property type="protein sequence ID" value="QDZ24454.1"/>
    <property type="molecule type" value="Genomic_DNA"/>
</dbReference>
<feature type="region of interest" description="Disordered" evidence="2">
    <location>
        <begin position="1"/>
        <end position="95"/>
    </location>
</feature>
<accession>A0A5B8MYI6</accession>
<feature type="compositionally biased region" description="Polar residues" evidence="2">
    <location>
        <begin position="1"/>
        <end position="11"/>
    </location>
</feature>
<sequence length="560" mass="61059">MAALRSSSTANVKAGLLEPLPGGGEFTRNDVQKQGRKPGAETWLKNCYKQKTKKRSSEGGSDNIWRESVPPFFSPPPSQQTDGGGAAGGRGEELEAHRVDTLSFTTAEVEVEVEKENLPAAAAAGFENAAEELEEDQASTSFRTFIERNDNNREEGCGESYCDEEEEGEGQADSSEEGSKVMTQALEVPALEGKTMGVACEAMPKKLWTNLGRGLLDCFAAHKLRTSVNLYSGLSPRLIAEEKIAVEKSVELLAHELSKVAQSDTETIDASVVMMESSQGVGARKSPSLASPKPRTKTSTKVKSFVPPDLSQLEVSNATAMSPPCGSTGTLTPTMLRPASGPAGMGSVTKRKVEKTERTISRVLERLQAAEEKANAVPQLEEKIRVLSKKLKESRKWKDEAVIYKRMATALQDKVKETEASALHSHSVVLENMARVFESHQQQQQQMLESFPVQSQIHSQIQSPLSRNNACGATTSNCSSRRRTKQVLDEYLSSEEQDVGWGSLIQESCERLERKMREYDASLNLGMVVGAVGITVGVCSLVWSSMGTSARHRRGLRSMR</sequence>
<evidence type="ECO:0000256" key="2">
    <source>
        <dbReference type="SAM" id="MobiDB-lite"/>
    </source>
</evidence>
<evidence type="ECO:0000256" key="1">
    <source>
        <dbReference type="SAM" id="Coils"/>
    </source>
</evidence>
<feature type="compositionally biased region" description="Basic and acidic residues" evidence="2">
    <location>
        <begin position="147"/>
        <end position="156"/>
    </location>
</feature>